<feature type="domain" description="AB hydrolase-1" evidence="1">
    <location>
        <begin position="43"/>
        <end position="340"/>
    </location>
</feature>
<accession>A0A8H5GN12</accession>
<keyword evidence="4" id="KW-1185">Reference proteome</keyword>
<evidence type="ECO:0000313" key="3">
    <source>
        <dbReference type="EMBL" id="KAF5387444.1"/>
    </source>
</evidence>
<dbReference type="Proteomes" id="UP000518752">
    <property type="component" value="Unassembled WGS sequence"/>
</dbReference>
<dbReference type="AlphaFoldDB" id="A0A8H5GN12"/>
<protein>
    <recommendedName>
        <fullName evidence="1">AB hydrolase-1 domain-containing protein</fullName>
    </recommendedName>
</protein>
<dbReference type="EMBL" id="JAACJN010000138">
    <property type="protein sequence ID" value="KAF5367907.1"/>
    <property type="molecule type" value="Genomic_DNA"/>
</dbReference>
<dbReference type="InterPro" id="IPR029058">
    <property type="entry name" value="AB_hydrolase_fold"/>
</dbReference>
<organism evidence="2 4">
    <name type="scientific">Collybiopsis confluens</name>
    <dbReference type="NCBI Taxonomy" id="2823264"/>
    <lineage>
        <taxon>Eukaryota</taxon>
        <taxon>Fungi</taxon>
        <taxon>Dikarya</taxon>
        <taxon>Basidiomycota</taxon>
        <taxon>Agaricomycotina</taxon>
        <taxon>Agaricomycetes</taxon>
        <taxon>Agaricomycetidae</taxon>
        <taxon>Agaricales</taxon>
        <taxon>Marasmiineae</taxon>
        <taxon>Omphalotaceae</taxon>
        <taxon>Collybiopsis</taxon>
    </lineage>
</organism>
<reference evidence="2 4" key="1">
    <citation type="journal article" date="2020" name="ISME J.">
        <title>Uncovering the hidden diversity of litter-decomposition mechanisms in mushroom-forming fungi.</title>
        <authorList>
            <person name="Floudas D."/>
            <person name="Bentzer J."/>
            <person name="Ahren D."/>
            <person name="Johansson T."/>
            <person name="Persson P."/>
            <person name="Tunlid A."/>
        </authorList>
    </citation>
    <scope>NUCLEOTIDE SEQUENCE [LARGE SCALE GENOMIC DNA]</scope>
    <source>
        <strain evidence="2 4">CBS 406.79</strain>
    </source>
</reference>
<sequence>MNLEVSEVVLQSQTLPSLYSLAKCYKDPDSTPDQSSQRSITLIFAHALGYSVSRVASRSFSPDVRPDKEHWEPTLCDLLKIARDQKDSYLVIKEAWCVDCQDHGSSAVANIEHLRKSKHFVSCYDYAEVIYSLLSRVCIDADSYLVLVGHSAGAAASILSTTFSPSSKLPIHALILVEPAMISPSLSDFAEQFAEKMAKLSLSQRDTWRSIEEARYWMLRRPPTMSWDPRVLERHLCFGLHEVTVDNQTGPSVTVQALACTKEAQATAYHERHIQFEALEQLDKIATTLPVHMLFGERNDYIPRFVQDAMCEPKRKIASVTRIPQVGHLAVQEKPYQLAQTLFKLLQSSLDVDSYQKSVKL</sequence>
<dbReference type="SUPFAM" id="SSF53474">
    <property type="entry name" value="alpha/beta-Hydrolases"/>
    <property type="match status" value="1"/>
</dbReference>
<dbReference type="EMBL" id="JAACJN010000032">
    <property type="protein sequence ID" value="KAF5387444.1"/>
    <property type="molecule type" value="Genomic_DNA"/>
</dbReference>
<evidence type="ECO:0000313" key="2">
    <source>
        <dbReference type="EMBL" id="KAF5367907.1"/>
    </source>
</evidence>
<evidence type="ECO:0000313" key="4">
    <source>
        <dbReference type="Proteomes" id="UP000518752"/>
    </source>
</evidence>
<proteinExistence type="predicted"/>
<evidence type="ECO:0000259" key="1">
    <source>
        <dbReference type="Pfam" id="PF12697"/>
    </source>
</evidence>
<dbReference type="Pfam" id="PF12697">
    <property type="entry name" value="Abhydrolase_6"/>
    <property type="match status" value="1"/>
</dbReference>
<dbReference type="OrthoDB" id="94039at2759"/>
<name>A0A8H5GN12_9AGAR</name>
<dbReference type="Gene3D" id="3.40.50.1820">
    <property type="entry name" value="alpha/beta hydrolase"/>
    <property type="match status" value="1"/>
</dbReference>
<comment type="caution">
    <text evidence="2">The sequence shown here is derived from an EMBL/GenBank/DDBJ whole genome shotgun (WGS) entry which is preliminary data.</text>
</comment>
<dbReference type="InterPro" id="IPR000073">
    <property type="entry name" value="AB_hydrolase_1"/>
</dbReference>
<gene>
    <name evidence="3" type="ORF">D9757_007768</name>
    <name evidence="2" type="ORF">D9757_011251</name>
</gene>